<evidence type="ECO:0000313" key="2">
    <source>
        <dbReference type="EMBL" id="MBK1810918.1"/>
    </source>
</evidence>
<comment type="caution">
    <text evidence="2">The sequence shown here is derived from an EMBL/GenBank/DDBJ whole genome shotgun (WGS) entry which is preliminary data.</text>
</comment>
<dbReference type="RefSeq" id="WP_200268615.1">
    <property type="nucleotide sequence ID" value="NZ_JAENHN010000028.1"/>
</dbReference>
<sequence length="212" mass="24286">MKKTSKYVFVIIAVIVITLATLSFLYINNKYKKSDISSGLTEINSKDSFFKDINTKSNIDLKRIMTVSLPSDLDSIQNIITDETKFVYQEKTVLNGVNTQGKFKLSNGLKEMISFRYSDNNYLYVDTQVWSKSEQADQWLDKNFDSNSEIIKQYEDGSGKCYVIYTKDNRVAKIAIKRENLIIYIKQMGDSNNNSSIDSLVKLLSDDLAKLK</sequence>
<feature type="transmembrane region" description="Helical" evidence="1">
    <location>
        <begin position="7"/>
        <end position="27"/>
    </location>
</feature>
<dbReference type="Proteomes" id="UP000596739">
    <property type="component" value="Unassembled WGS sequence"/>
</dbReference>
<name>A0ABS1ENM9_9CLOT</name>
<gene>
    <name evidence="2" type="ORF">JHL18_09800</name>
</gene>
<proteinExistence type="predicted"/>
<keyword evidence="3" id="KW-1185">Reference proteome</keyword>
<keyword evidence="1" id="KW-0812">Transmembrane</keyword>
<evidence type="ECO:0000256" key="1">
    <source>
        <dbReference type="SAM" id="Phobius"/>
    </source>
</evidence>
<evidence type="ECO:0000313" key="3">
    <source>
        <dbReference type="Proteomes" id="UP000596739"/>
    </source>
</evidence>
<accession>A0ABS1ENM9</accession>
<protein>
    <submittedName>
        <fullName evidence="2">Uncharacterized protein</fullName>
    </submittedName>
</protein>
<dbReference type="EMBL" id="JAENHN010000028">
    <property type="protein sequence ID" value="MBK1810918.1"/>
    <property type="molecule type" value="Genomic_DNA"/>
</dbReference>
<keyword evidence="1" id="KW-0472">Membrane</keyword>
<organism evidence="2 3">
    <name type="scientific">Clostridium yunnanense</name>
    <dbReference type="NCBI Taxonomy" id="2800325"/>
    <lineage>
        <taxon>Bacteria</taxon>
        <taxon>Bacillati</taxon>
        <taxon>Bacillota</taxon>
        <taxon>Clostridia</taxon>
        <taxon>Eubacteriales</taxon>
        <taxon>Clostridiaceae</taxon>
        <taxon>Clostridium</taxon>
    </lineage>
</organism>
<reference evidence="3" key="1">
    <citation type="submission" date="2021-01" db="EMBL/GenBank/DDBJ databases">
        <title>Genome public.</title>
        <authorList>
            <person name="Liu C."/>
            <person name="Sun Q."/>
        </authorList>
    </citation>
    <scope>NUCLEOTIDE SEQUENCE [LARGE SCALE GENOMIC DNA]</scope>
    <source>
        <strain evidence="3">YIM B02505</strain>
    </source>
</reference>
<keyword evidence="1" id="KW-1133">Transmembrane helix</keyword>